<evidence type="ECO:0000256" key="6">
    <source>
        <dbReference type="SAM" id="MobiDB-lite"/>
    </source>
</evidence>
<keyword evidence="2" id="KW-0677">Repeat</keyword>
<dbReference type="InterPro" id="IPR036236">
    <property type="entry name" value="Znf_C2H2_sf"/>
</dbReference>
<dbReference type="PANTHER" id="PTHR24409:SF295">
    <property type="entry name" value="AZ2-RELATED"/>
    <property type="match status" value="1"/>
</dbReference>
<proteinExistence type="predicted"/>
<dbReference type="PROSITE" id="PS51883">
    <property type="entry name" value="OBG"/>
    <property type="match status" value="1"/>
</dbReference>
<evidence type="ECO:0000259" key="7">
    <source>
        <dbReference type="PROSITE" id="PS50157"/>
    </source>
</evidence>
<feature type="domain" description="C2H2-type" evidence="7">
    <location>
        <begin position="579"/>
        <end position="607"/>
    </location>
</feature>
<evidence type="ECO:0000256" key="1">
    <source>
        <dbReference type="ARBA" id="ARBA00022723"/>
    </source>
</evidence>
<feature type="domain" description="C2H2-type" evidence="7">
    <location>
        <begin position="488"/>
        <end position="516"/>
    </location>
</feature>
<accession>A0ABN8ITQ0</accession>
<gene>
    <name evidence="9" type="ORF">IPOD504_LOCUS12916</name>
</gene>
<dbReference type="SUPFAM" id="SSF82051">
    <property type="entry name" value="Obg GTP-binding protein N-terminal domain"/>
    <property type="match status" value="1"/>
</dbReference>
<feature type="compositionally biased region" description="Basic and acidic residues" evidence="6">
    <location>
        <begin position="144"/>
        <end position="175"/>
    </location>
</feature>
<feature type="region of interest" description="Disordered" evidence="6">
    <location>
        <begin position="140"/>
        <end position="238"/>
    </location>
</feature>
<reference evidence="9" key="1">
    <citation type="submission" date="2022-03" db="EMBL/GenBank/DDBJ databases">
        <authorList>
            <person name="Martin H S."/>
        </authorList>
    </citation>
    <scope>NUCLEOTIDE SEQUENCE</scope>
</reference>
<dbReference type="Pfam" id="PF13912">
    <property type="entry name" value="zf-C2H2_6"/>
    <property type="match status" value="1"/>
</dbReference>
<feature type="domain" description="Obg" evidence="8">
    <location>
        <begin position="692"/>
        <end position="782"/>
    </location>
</feature>
<dbReference type="Gene3D" id="3.30.160.60">
    <property type="entry name" value="Classic Zinc Finger"/>
    <property type="match status" value="5"/>
</dbReference>
<keyword evidence="10" id="KW-1185">Reference proteome</keyword>
<dbReference type="Gene3D" id="2.70.210.12">
    <property type="entry name" value="GTP1/OBG domain"/>
    <property type="match status" value="1"/>
</dbReference>
<feature type="compositionally biased region" description="Basic and acidic residues" evidence="6">
    <location>
        <begin position="99"/>
        <end position="110"/>
    </location>
</feature>
<organism evidence="9 10">
    <name type="scientific">Iphiclides podalirius</name>
    <name type="common">scarce swallowtail</name>
    <dbReference type="NCBI Taxonomy" id="110791"/>
    <lineage>
        <taxon>Eukaryota</taxon>
        <taxon>Metazoa</taxon>
        <taxon>Ecdysozoa</taxon>
        <taxon>Arthropoda</taxon>
        <taxon>Hexapoda</taxon>
        <taxon>Insecta</taxon>
        <taxon>Pterygota</taxon>
        <taxon>Neoptera</taxon>
        <taxon>Endopterygota</taxon>
        <taxon>Lepidoptera</taxon>
        <taxon>Glossata</taxon>
        <taxon>Ditrysia</taxon>
        <taxon>Papilionoidea</taxon>
        <taxon>Papilionidae</taxon>
        <taxon>Papilioninae</taxon>
        <taxon>Iphiclides</taxon>
    </lineage>
</organism>
<dbReference type="Proteomes" id="UP000837857">
    <property type="component" value="Chromosome 30"/>
</dbReference>
<feature type="domain" description="C2H2-type" evidence="7">
    <location>
        <begin position="288"/>
        <end position="315"/>
    </location>
</feature>
<feature type="region of interest" description="Disordered" evidence="6">
    <location>
        <begin position="98"/>
        <end position="117"/>
    </location>
</feature>
<evidence type="ECO:0000256" key="5">
    <source>
        <dbReference type="PROSITE-ProRule" id="PRU00042"/>
    </source>
</evidence>
<dbReference type="PROSITE" id="PS50157">
    <property type="entry name" value="ZINC_FINGER_C2H2_2"/>
    <property type="match status" value="6"/>
</dbReference>
<feature type="domain" description="C2H2-type" evidence="7">
    <location>
        <begin position="551"/>
        <end position="578"/>
    </location>
</feature>
<feature type="non-terminal residue" evidence="9">
    <location>
        <position position="1"/>
    </location>
</feature>
<evidence type="ECO:0000259" key="8">
    <source>
        <dbReference type="PROSITE" id="PS51883"/>
    </source>
</evidence>
<dbReference type="PROSITE" id="PS00028">
    <property type="entry name" value="ZINC_FINGER_C2H2_1"/>
    <property type="match status" value="7"/>
</dbReference>
<sequence>MCRGCLSVDRVLSAVTDKKSLKIFCGFLEGTVDIDHPLLLCWECVAMMRKITQFIYQVRIAHDNIVKYMLHQSADLSPLTRLTLTNLDSAALEPNFRNALDKNSRDHEPNVRGPNGAQPLVFIKVEVQGEELETEFFGEEDACFDERSGSPDDKDSKADIGSDSVKEPSVKSEKSRTKKGRRKKPKEDFNESDDEPLKAMKRAKHSEVEGSKSKRRTTKKEDTESVRKGGRRIREKPSGVVHNPRVDRILQHFNLNGDQLEMVVLSWEEVEEERQRALASETFTRYEYRCRDCVVGFNHRFKLDNHMKKHDPDSGPEVCGLCHVRCRDAHALSAHRRRHRVRWRCVACAAAWSRAAVAADHIAREHGAPTPLHVCSVCGHRALTLGKLRHHIKSHAERQKCDQCDKSFRDRASLRTHLFIHKGEKEYGCPRCEKRFMFKKAMQIHLVTHEESAQVYCYECDMNFKNQMSYNQHRKYSLKHVDPAKLKYACHLCDKKFLKAKRLEEHNLAVHLKATPIQCTVPGCNFACASRPVLRTHTRVRHRLVRAKRDHVCDVCGKAYTSGAGLRGHLRAHSGERALRCARCPAAFVYEAALYNHNRLVHLKPKTGRGRTIPNDASVAAPLDTAGPLSTVNNALIWISNPLSAPPGEITTQQSADAPTISYTQLTRNYCDNYTPKALRSLKAKSTRSHVQYYVDSCRIRAVGGNGGDGCISFLSVWCKDQAGPDGGDGGHGGHVIFQAAHTVKSLNHCKAVVQAGHGGRGDNKDCCGKNARHNIIPVPLG</sequence>
<keyword evidence="1" id="KW-0479">Metal-binding</keyword>
<name>A0ABN8ITQ0_9NEOP</name>
<feature type="domain" description="C2H2-type" evidence="7">
    <location>
        <begin position="427"/>
        <end position="454"/>
    </location>
</feature>
<dbReference type="EMBL" id="OW152842">
    <property type="protein sequence ID" value="CAH2064827.1"/>
    <property type="molecule type" value="Genomic_DNA"/>
</dbReference>
<evidence type="ECO:0000313" key="9">
    <source>
        <dbReference type="EMBL" id="CAH2064827.1"/>
    </source>
</evidence>
<evidence type="ECO:0000313" key="10">
    <source>
        <dbReference type="Proteomes" id="UP000837857"/>
    </source>
</evidence>
<evidence type="ECO:0000256" key="2">
    <source>
        <dbReference type="ARBA" id="ARBA00022737"/>
    </source>
</evidence>
<dbReference type="InterPro" id="IPR036726">
    <property type="entry name" value="GTP1_OBG_dom_sf"/>
</dbReference>
<dbReference type="SMART" id="SM00355">
    <property type="entry name" value="ZnF_C2H2"/>
    <property type="match status" value="10"/>
</dbReference>
<dbReference type="PANTHER" id="PTHR24409">
    <property type="entry name" value="ZINC FINGER PROTEIN 142"/>
    <property type="match status" value="1"/>
</dbReference>
<evidence type="ECO:0000256" key="3">
    <source>
        <dbReference type="ARBA" id="ARBA00022771"/>
    </source>
</evidence>
<evidence type="ECO:0000256" key="4">
    <source>
        <dbReference type="ARBA" id="ARBA00022833"/>
    </source>
</evidence>
<protein>
    <submittedName>
        <fullName evidence="9">Uncharacterized protein</fullName>
    </submittedName>
</protein>
<dbReference type="Pfam" id="PF01018">
    <property type="entry name" value="GTP1_OBG"/>
    <property type="match status" value="1"/>
</dbReference>
<dbReference type="InterPro" id="IPR006169">
    <property type="entry name" value="GTP1_OBG_dom"/>
</dbReference>
<dbReference type="SUPFAM" id="SSF57667">
    <property type="entry name" value="beta-beta-alpha zinc fingers"/>
    <property type="match status" value="4"/>
</dbReference>
<feature type="domain" description="C2H2-type" evidence="7">
    <location>
        <begin position="399"/>
        <end position="426"/>
    </location>
</feature>
<keyword evidence="3 5" id="KW-0863">Zinc-finger</keyword>
<dbReference type="InterPro" id="IPR013087">
    <property type="entry name" value="Znf_C2H2_type"/>
</dbReference>
<keyword evidence="4" id="KW-0862">Zinc</keyword>
<dbReference type="Pfam" id="PF00096">
    <property type="entry name" value="zf-C2H2"/>
    <property type="match status" value="1"/>
</dbReference>